<accession>A0A238HAV0</accession>
<keyword evidence="3 8" id="KW-0813">Transport</keyword>
<feature type="transmembrane region" description="Helical" evidence="9">
    <location>
        <begin position="12"/>
        <end position="33"/>
    </location>
</feature>
<dbReference type="InterPro" id="IPR023271">
    <property type="entry name" value="Aquaporin-like"/>
</dbReference>
<organism evidence="10 11">
    <name type="scientific">Burkholderia singularis</name>
    <dbReference type="NCBI Taxonomy" id="1503053"/>
    <lineage>
        <taxon>Bacteria</taxon>
        <taxon>Pseudomonadati</taxon>
        <taxon>Pseudomonadota</taxon>
        <taxon>Betaproteobacteria</taxon>
        <taxon>Burkholderiales</taxon>
        <taxon>Burkholderiaceae</taxon>
        <taxon>Burkholderia</taxon>
        <taxon>pseudomallei group</taxon>
    </lineage>
</organism>
<dbReference type="Proteomes" id="UP000198460">
    <property type="component" value="Unassembled WGS sequence"/>
</dbReference>
<name>A0A238HAV0_9BURK</name>
<keyword evidence="5 8" id="KW-0812">Transmembrane</keyword>
<reference evidence="10 11" key="1">
    <citation type="submission" date="2017-04" db="EMBL/GenBank/DDBJ databases">
        <authorList>
            <person name="Afonso C.L."/>
            <person name="Miller P.J."/>
            <person name="Scott M.A."/>
            <person name="Spackman E."/>
            <person name="Goraichik I."/>
            <person name="Dimitrov K.M."/>
            <person name="Suarez D.L."/>
            <person name="Swayne D.E."/>
        </authorList>
    </citation>
    <scope>NUCLEOTIDE SEQUENCE [LARGE SCALE GENOMIC DNA]</scope>
    <source>
        <strain evidence="10">LMG 28154</strain>
    </source>
</reference>
<dbReference type="PANTHER" id="PTHR19139:SF199">
    <property type="entry name" value="MIP17260P"/>
    <property type="match status" value="1"/>
</dbReference>
<dbReference type="PRINTS" id="PR00783">
    <property type="entry name" value="MINTRINSICP"/>
</dbReference>
<evidence type="ECO:0000256" key="7">
    <source>
        <dbReference type="ARBA" id="ARBA00023136"/>
    </source>
</evidence>
<evidence type="ECO:0000313" key="11">
    <source>
        <dbReference type="Proteomes" id="UP000198460"/>
    </source>
</evidence>
<comment type="similarity">
    <text evidence="2 8">Belongs to the MIP/aquaporin (TC 1.A.8) family.</text>
</comment>
<evidence type="ECO:0000256" key="3">
    <source>
        <dbReference type="ARBA" id="ARBA00022448"/>
    </source>
</evidence>
<evidence type="ECO:0000256" key="6">
    <source>
        <dbReference type="ARBA" id="ARBA00022989"/>
    </source>
</evidence>
<feature type="transmembrane region" description="Helical" evidence="9">
    <location>
        <begin position="204"/>
        <end position="225"/>
    </location>
</feature>
<evidence type="ECO:0000256" key="5">
    <source>
        <dbReference type="ARBA" id="ARBA00022692"/>
    </source>
</evidence>
<dbReference type="RefSeq" id="WP_218192441.1">
    <property type="nucleotide sequence ID" value="NZ_FXAN01000102.1"/>
</dbReference>
<evidence type="ECO:0000256" key="2">
    <source>
        <dbReference type="ARBA" id="ARBA00006175"/>
    </source>
</evidence>
<gene>
    <name evidence="10" type="ORF">BSIN_5129</name>
</gene>
<proteinExistence type="inferred from homology"/>
<dbReference type="GO" id="GO:0015250">
    <property type="term" value="F:water channel activity"/>
    <property type="evidence" value="ECO:0007669"/>
    <property type="project" value="TreeGrafter"/>
</dbReference>
<feature type="transmembrane region" description="Helical" evidence="9">
    <location>
        <begin position="161"/>
        <end position="184"/>
    </location>
</feature>
<dbReference type="PANTHER" id="PTHR19139">
    <property type="entry name" value="AQUAPORIN TRANSPORTER"/>
    <property type="match status" value="1"/>
</dbReference>
<evidence type="ECO:0000313" key="10">
    <source>
        <dbReference type="EMBL" id="SMG02479.1"/>
    </source>
</evidence>
<dbReference type="Pfam" id="PF00230">
    <property type="entry name" value="MIP"/>
    <property type="match status" value="1"/>
</dbReference>
<keyword evidence="6 9" id="KW-1133">Transmembrane helix</keyword>
<dbReference type="InterPro" id="IPR034294">
    <property type="entry name" value="Aquaporin_transptr"/>
</dbReference>
<keyword evidence="7 9" id="KW-0472">Membrane</keyword>
<dbReference type="SUPFAM" id="SSF81338">
    <property type="entry name" value="Aquaporin-like"/>
    <property type="match status" value="1"/>
</dbReference>
<dbReference type="InterPro" id="IPR000425">
    <property type="entry name" value="MIP"/>
</dbReference>
<protein>
    <submittedName>
        <fullName evidence="10">Aquaporin Z</fullName>
    </submittedName>
</protein>
<keyword evidence="4" id="KW-1003">Cell membrane</keyword>
<dbReference type="GO" id="GO:0005886">
    <property type="term" value="C:plasma membrane"/>
    <property type="evidence" value="ECO:0007669"/>
    <property type="project" value="UniProtKB-SubCell"/>
</dbReference>
<feature type="transmembrane region" description="Helical" evidence="9">
    <location>
        <begin position="39"/>
        <end position="64"/>
    </location>
</feature>
<feature type="transmembrane region" description="Helical" evidence="9">
    <location>
        <begin position="133"/>
        <end position="154"/>
    </location>
</feature>
<dbReference type="NCBIfam" id="NF003838">
    <property type="entry name" value="PRK05420.1"/>
    <property type="match status" value="1"/>
</dbReference>
<dbReference type="Gene3D" id="1.20.1080.10">
    <property type="entry name" value="Glycerol uptake facilitator protein"/>
    <property type="match status" value="1"/>
</dbReference>
<dbReference type="AlphaFoldDB" id="A0A238HAV0"/>
<evidence type="ECO:0000256" key="8">
    <source>
        <dbReference type="RuleBase" id="RU000477"/>
    </source>
</evidence>
<dbReference type="InterPro" id="IPR022357">
    <property type="entry name" value="MIP_CS"/>
</dbReference>
<feature type="transmembrane region" description="Helical" evidence="9">
    <location>
        <begin position="85"/>
        <end position="107"/>
    </location>
</feature>
<dbReference type="PROSITE" id="PS00221">
    <property type="entry name" value="MIP"/>
    <property type="match status" value="1"/>
</dbReference>
<evidence type="ECO:0000256" key="4">
    <source>
        <dbReference type="ARBA" id="ARBA00022475"/>
    </source>
</evidence>
<evidence type="ECO:0000256" key="9">
    <source>
        <dbReference type="SAM" id="Phobius"/>
    </source>
</evidence>
<dbReference type="EMBL" id="FXAN01000102">
    <property type="protein sequence ID" value="SMG02479.1"/>
    <property type="molecule type" value="Genomic_DNA"/>
</dbReference>
<comment type="subcellular location">
    <subcellularLocation>
        <location evidence="1">Cell membrane</location>
        <topology evidence="1">Multi-pass membrane protein</topology>
    </subcellularLocation>
</comment>
<evidence type="ECO:0000256" key="1">
    <source>
        <dbReference type="ARBA" id="ARBA00004651"/>
    </source>
</evidence>
<sequence>MPSAMIQRCSAEVIGTFWLVFGGCGSAVLASVYPETGIGFIGVSLAFGFAMLTMACALGPVSGAHLNPAVSLALALAGRLALRDLVPYLIAQLAGALLGAGAVYLIAAGKPGVDVLAGGLAANGYDARSPGQYSMAAAFFTETVCTAGFVLVVLRASARSAPVAAGLALTLAYLIAMPVTNASINPARSSGPALIVGGDALKQLWLFWCAPGAGAVLAAALDALVSGGRRTAAGRRVRIGA</sequence>